<accession>A0ABV3QVX0</accession>
<dbReference type="Pfam" id="PF13115">
    <property type="entry name" value="YtkA"/>
    <property type="match status" value="1"/>
</dbReference>
<dbReference type="Proteomes" id="UP001556196">
    <property type="component" value="Unassembled WGS sequence"/>
</dbReference>
<feature type="transmembrane region" description="Helical" evidence="1">
    <location>
        <begin position="6"/>
        <end position="26"/>
    </location>
</feature>
<dbReference type="EMBL" id="JBFOCI010000001">
    <property type="protein sequence ID" value="MEW9805221.1"/>
    <property type="molecule type" value="Genomic_DNA"/>
</dbReference>
<evidence type="ECO:0000313" key="3">
    <source>
        <dbReference type="EMBL" id="MEW9805221.1"/>
    </source>
</evidence>
<organism evidence="3 4">
    <name type="scientific">Mesorhizobium marinum</name>
    <dbReference type="NCBI Taxonomy" id="3228790"/>
    <lineage>
        <taxon>Bacteria</taxon>
        <taxon>Pseudomonadati</taxon>
        <taxon>Pseudomonadota</taxon>
        <taxon>Alphaproteobacteria</taxon>
        <taxon>Hyphomicrobiales</taxon>
        <taxon>Phyllobacteriaceae</taxon>
        <taxon>Mesorhizobium</taxon>
    </lineage>
</organism>
<protein>
    <submittedName>
        <fullName evidence="3">FixH family protein</fullName>
    </submittedName>
</protein>
<dbReference type="RefSeq" id="WP_367722263.1">
    <property type="nucleotide sequence ID" value="NZ_JBFOCH010000013.1"/>
</dbReference>
<gene>
    <name evidence="3" type="ORF">ABUE31_04370</name>
</gene>
<evidence type="ECO:0000259" key="2">
    <source>
        <dbReference type="Pfam" id="PF13115"/>
    </source>
</evidence>
<comment type="caution">
    <text evidence="3">The sequence shown here is derived from an EMBL/GenBank/DDBJ whole genome shotgun (WGS) entry which is preliminary data.</text>
</comment>
<keyword evidence="1" id="KW-0812">Transmembrane</keyword>
<dbReference type="InterPro" id="IPR032693">
    <property type="entry name" value="YtkA-like_dom"/>
</dbReference>
<keyword evidence="1" id="KW-0472">Membrane</keyword>
<name>A0ABV3QVX0_9HYPH</name>
<keyword evidence="1" id="KW-1133">Transmembrane helix</keyword>
<proteinExistence type="predicted"/>
<evidence type="ECO:0000313" key="4">
    <source>
        <dbReference type="Proteomes" id="UP001556196"/>
    </source>
</evidence>
<reference evidence="3 4" key="1">
    <citation type="submission" date="2024-06" db="EMBL/GenBank/DDBJ databases">
        <authorList>
            <person name="Tuo L."/>
        </authorList>
    </citation>
    <scope>NUCLEOTIDE SEQUENCE [LARGE SCALE GENOMIC DNA]</scope>
    <source>
        <strain evidence="3 4">ZMM04-5</strain>
    </source>
</reference>
<feature type="domain" description="YtkA-like" evidence="2">
    <location>
        <begin position="60"/>
        <end position="130"/>
    </location>
</feature>
<sequence>MALKSVWLYALAVVGLMLAAFGAFVASPGASPPQAALDQSRTRTSAAGLYVASVEPQVAEIRQGELHAWILTVKTAGGSPLDDAVITVEGGMPDHNHGLPTAPEMTQSLGGGRYLVEGIKFSMTGWWELKFGISAPAGTDTVTFNLVL</sequence>
<keyword evidence="4" id="KW-1185">Reference proteome</keyword>
<evidence type="ECO:0000256" key="1">
    <source>
        <dbReference type="SAM" id="Phobius"/>
    </source>
</evidence>